<dbReference type="EMBL" id="JAAOIC020000020">
    <property type="protein sequence ID" value="KAG8040604.1"/>
    <property type="molecule type" value="Genomic_DNA"/>
</dbReference>
<evidence type="ECO:0000313" key="2">
    <source>
        <dbReference type="EMBL" id="KAG8040604.1"/>
    </source>
</evidence>
<keyword evidence="3" id="KW-1185">Reference proteome</keyword>
<comment type="caution">
    <text evidence="2">The sequence shown here is derived from an EMBL/GenBank/DDBJ whole genome shotgun (WGS) entry which is preliminary data.</text>
</comment>
<evidence type="ECO:0000256" key="1">
    <source>
        <dbReference type="SAM" id="SignalP"/>
    </source>
</evidence>
<organism evidence="2 3">
    <name type="scientific">Cotesia typhae</name>
    <dbReference type="NCBI Taxonomy" id="2053667"/>
    <lineage>
        <taxon>Eukaryota</taxon>
        <taxon>Metazoa</taxon>
        <taxon>Ecdysozoa</taxon>
        <taxon>Arthropoda</taxon>
        <taxon>Hexapoda</taxon>
        <taxon>Insecta</taxon>
        <taxon>Pterygota</taxon>
        <taxon>Neoptera</taxon>
        <taxon>Endopterygota</taxon>
        <taxon>Hymenoptera</taxon>
        <taxon>Apocrita</taxon>
        <taxon>Ichneumonoidea</taxon>
        <taxon>Braconidae</taxon>
        <taxon>Microgastrinae</taxon>
        <taxon>Cotesia</taxon>
    </lineage>
</organism>
<feature type="signal peptide" evidence="1">
    <location>
        <begin position="1"/>
        <end position="17"/>
    </location>
</feature>
<keyword evidence="1" id="KW-0732">Signal</keyword>
<sequence length="91" mass="10769">MFRQIIFLIVICAVAYAGIQPLKMDNASLIEHIESKHLIKREVFPWWEKIVDAITFWITQTIYHLAKFGLNYKGFSDGMKETFKEILEVKY</sequence>
<name>A0A8J5R8F6_9HYME</name>
<evidence type="ECO:0000313" key="3">
    <source>
        <dbReference type="Proteomes" id="UP000729913"/>
    </source>
</evidence>
<gene>
    <name evidence="2" type="ORF">G9C98_002600</name>
</gene>
<accession>A0A8J5R8F6</accession>
<feature type="chain" id="PRO_5035148037" evidence="1">
    <location>
        <begin position="18"/>
        <end position="91"/>
    </location>
</feature>
<dbReference type="Proteomes" id="UP000729913">
    <property type="component" value="Unassembled WGS sequence"/>
</dbReference>
<dbReference type="AlphaFoldDB" id="A0A8J5R8F6"/>
<reference evidence="2" key="2">
    <citation type="submission" date="2021-04" db="EMBL/GenBank/DDBJ databases">
        <title>Genome-wide patterns of bracovirus chromosomal integration into multiple host tissues during parasitism.</title>
        <authorList>
            <person name="Chebbi M.A.C."/>
        </authorList>
    </citation>
    <scope>NUCLEOTIDE SEQUENCE</scope>
    <source>
        <tissue evidence="2">Whole body</tissue>
    </source>
</reference>
<proteinExistence type="predicted"/>
<reference evidence="2" key="1">
    <citation type="submission" date="2020-03" db="EMBL/GenBank/DDBJ databases">
        <authorList>
            <person name="Chebbi M.A."/>
            <person name="Drezen J.M."/>
        </authorList>
    </citation>
    <scope>NUCLEOTIDE SEQUENCE</scope>
    <source>
        <tissue evidence="2">Whole body</tissue>
    </source>
</reference>
<protein>
    <submittedName>
        <fullName evidence="2">Uncharacterized protein</fullName>
    </submittedName>
</protein>